<feature type="region of interest" description="Disordered" evidence="1">
    <location>
        <begin position="62"/>
        <end position="86"/>
    </location>
</feature>
<keyword evidence="3" id="KW-1185">Reference proteome</keyword>
<sequence>MPASLSFFNANCAVGMDNASLALDQRNLKARTSIRLLLDIEQRITHKGVFIRGILVRTINPSKKSTKQKCPKATPQPSQESPEYESQQEYDLAGTQLIIQWARMLPDEIFGVSSSNQMIYQLAFSWSKHLHLCNNPSLPRIDNGARNVAGSSLY</sequence>
<accession>A0ABP2EX20</accession>
<evidence type="ECO:0000313" key="2">
    <source>
        <dbReference type="EMBL" id="EEQ87601.2"/>
    </source>
</evidence>
<dbReference type="Proteomes" id="UP000002039">
    <property type="component" value="Unassembled WGS sequence"/>
</dbReference>
<dbReference type="GeneID" id="69025115"/>
<evidence type="ECO:0000256" key="1">
    <source>
        <dbReference type="SAM" id="MobiDB-lite"/>
    </source>
</evidence>
<reference evidence="3" key="1">
    <citation type="journal article" date="2015" name="PLoS Genet.">
        <title>The dynamic genome and transcriptome of the human fungal pathogen Blastomyces and close relative Emmonsia.</title>
        <authorList>
            <person name="Munoz J.F."/>
            <person name="Gauthier G.M."/>
            <person name="Desjardins C.A."/>
            <person name="Gallo J.E."/>
            <person name="Holder J."/>
            <person name="Sullivan T.D."/>
            <person name="Marty A.J."/>
            <person name="Carmen J.C."/>
            <person name="Chen Z."/>
            <person name="Ding L."/>
            <person name="Gujja S."/>
            <person name="Magrini V."/>
            <person name="Misas E."/>
            <person name="Mitreva M."/>
            <person name="Priest M."/>
            <person name="Saif S."/>
            <person name="Whiston E.A."/>
            <person name="Young S."/>
            <person name="Zeng Q."/>
            <person name="Goldman W.E."/>
            <person name="Mardis E.R."/>
            <person name="Taylor J.W."/>
            <person name="McEwen J.G."/>
            <person name="Clay O.K."/>
            <person name="Klein B.S."/>
            <person name="Cuomo C.A."/>
        </authorList>
    </citation>
    <scope>NUCLEOTIDE SEQUENCE [LARGE SCALE GENOMIC DNA]</scope>
    <source>
        <strain evidence="3">ER-3 / ATCC MYA-2586</strain>
    </source>
</reference>
<organism evidence="2 3">
    <name type="scientific">Ajellomyces dermatitidis (strain ER-3 / ATCC MYA-2586)</name>
    <name type="common">Blastomyces dermatitidis</name>
    <dbReference type="NCBI Taxonomy" id="559297"/>
    <lineage>
        <taxon>Eukaryota</taxon>
        <taxon>Fungi</taxon>
        <taxon>Dikarya</taxon>
        <taxon>Ascomycota</taxon>
        <taxon>Pezizomycotina</taxon>
        <taxon>Eurotiomycetes</taxon>
        <taxon>Eurotiomycetidae</taxon>
        <taxon>Onygenales</taxon>
        <taxon>Ajellomycetaceae</taxon>
        <taxon>Blastomyces</taxon>
    </lineage>
</organism>
<name>A0ABP2EX20_AJEDR</name>
<dbReference type="EMBL" id="EQ999975">
    <property type="protein sequence ID" value="EEQ87601.2"/>
    <property type="molecule type" value="Genomic_DNA"/>
</dbReference>
<gene>
    <name evidence="2" type="ORF">BDCG_02721</name>
</gene>
<evidence type="ECO:0000313" key="3">
    <source>
        <dbReference type="Proteomes" id="UP000002039"/>
    </source>
</evidence>
<proteinExistence type="predicted"/>
<protein>
    <submittedName>
        <fullName evidence="2">Uncharacterized protein</fullName>
    </submittedName>
</protein>
<dbReference type="RefSeq" id="XP_045274894.1">
    <property type="nucleotide sequence ID" value="XM_045418274.1"/>
</dbReference>